<dbReference type="Gene3D" id="3.10.105.10">
    <property type="entry name" value="Dipeptide-binding Protein, Domain 3"/>
    <property type="match status" value="1"/>
</dbReference>
<accession>A0A6I3JAG7</accession>
<evidence type="ECO:0000256" key="2">
    <source>
        <dbReference type="ARBA" id="ARBA00005695"/>
    </source>
</evidence>
<dbReference type="EMBL" id="WLCI01000005">
    <property type="protein sequence ID" value="MTB94365.1"/>
    <property type="molecule type" value="Genomic_DNA"/>
</dbReference>
<dbReference type="InterPro" id="IPR000914">
    <property type="entry name" value="SBP_5_dom"/>
</dbReference>
<dbReference type="GO" id="GO:0043190">
    <property type="term" value="C:ATP-binding cassette (ABC) transporter complex"/>
    <property type="evidence" value="ECO:0007669"/>
    <property type="project" value="InterPro"/>
</dbReference>
<evidence type="ECO:0000259" key="5">
    <source>
        <dbReference type="Pfam" id="PF00496"/>
    </source>
</evidence>
<organism evidence="6 7">
    <name type="scientific">Nocardioides marmotae</name>
    <dbReference type="NCBI Taxonomy" id="2663857"/>
    <lineage>
        <taxon>Bacteria</taxon>
        <taxon>Bacillati</taxon>
        <taxon>Actinomycetota</taxon>
        <taxon>Actinomycetes</taxon>
        <taxon>Propionibacteriales</taxon>
        <taxon>Nocardioidaceae</taxon>
        <taxon>Nocardioides</taxon>
    </lineage>
</organism>
<dbReference type="Gene3D" id="3.40.190.10">
    <property type="entry name" value="Periplasmic binding protein-like II"/>
    <property type="match status" value="1"/>
</dbReference>
<reference evidence="6 7" key="1">
    <citation type="submission" date="2019-10" db="EMBL/GenBank/DDBJ databases">
        <title>Nocardioides novel species isolated from the excrement of Marmot.</title>
        <authorList>
            <person name="Zhang G."/>
        </authorList>
    </citation>
    <scope>NUCLEOTIDE SEQUENCE [LARGE SCALE GENOMIC DNA]</scope>
    <source>
        <strain evidence="7">zg-579</strain>
    </source>
</reference>
<comment type="similarity">
    <text evidence="2">Belongs to the bacterial solute-binding protein 5 family.</text>
</comment>
<dbReference type="SUPFAM" id="SSF53850">
    <property type="entry name" value="Periplasmic binding protein-like II"/>
    <property type="match status" value="1"/>
</dbReference>
<evidence type="ECO:0000313" key="7">
    <source>
        <dbReference type="Proteomes" id="UP000433406"/>
    </source>
</evidence>
<protein>
    <submittedName>
        <fullName evidence="6">ABC transporter substrate-binding protein</fullName>
    </submittedName>
</protein>
<proteinExistence type="inferred from homology"/>
<evidence type="ECO:0000256" key="1">
    <source>
        <dbReference type="ARBA" id="ARBA00004196"/>
    </source>
</evidence>
<keyword evidence="3" id="KW-0813">Transport</keyword>
<comment type="caution">
    <text evidence="6">The sequence shown here is derived from an EMBL/GenBank/DDBJ whole genome shotgun (WGS) entry which is preliminary data.</text>
</comment>
<dbReference type="RefSeq" id="WP_154614202.1">
    <property type="nucleotide sequence ID" value="NZ_CP053660.1"/>
</dbReference>
<dbReference type="CDD" id="cd00995">
    <property type="entry name" value="PBP2_NikA_DppA_OppA_like"/>
    <property type="match status" value="1"/>
</dbReference>
<dbReference type="InterPro" id="IPR030678">
    <property type="entry name" value="Peptide/Ni-bd"/>
</dbReference>
<gene>
    <name evidence="6" type="ORF">GGQ22_04650</name>
</gene>
<feature type="domain" description="Solute-binding protein family 5" evidence="5">
    <location>
        <begin position="95"/>
        <end position="414"/>
    </location>
</feature>
<comment type="subcellular location">
    <subcellularLocation>
        <location evidence="1">Cell envelope</location>
    </subcellularLocation>
</comment>
<dbReference type="GO" id="GO:0042597">
    <property type="term" value="C:periplasmic space"/>
    <property type="evidence" value="ECO:0007669"/>
    <property type="project" value="UniProtKB-ARBA"/>
</dbReference>
<dbReference type="GO" id="GO:1904680">
    <property type="term" value="F:peptide transmembrane transporter activity"/>
    <property type="evidence" value="ECO:0007669"/>
    <property type="project" value="TreeGrafter"/>
</dbReference>
<dbReference type="PIRSF" id="PIRSF002741">
    <property type="entry name" value="MppA"/>
    <property type="match status" value="1"/>
</dbReference>
<dbReference type="Proteomes" id="UP000433406">
    <property type="component" value="Unassembled WGS sequence"/>
</dbReference>
<evidence type="ECO:0000256" key="4">
    <source>
        <dbReference type="ARBA" id="ARBA00022729"/>
    </source>
</evidence>
<dbReference type="PROSITE" id="PS51257">
    <property type="entry name" value="PROKAR_LIPOPROTEIN"/>
    <property type="match status" value="1"/>
</dbReference>
<evidence type="ECO:0000313" key="6">
    <source>
        <dbReference type="EMBL" id="MTB94365.1"/>
    </source>
</evidence>
<sequence>MGRQRAGRFGRGLAAAAVTCGLLFTAACGSGGDSNGSGGGGVAASARADQDKAVFLALQDPGTMDYVKNNLTALVLWLPGNVVEPLVTFDEDGEAQPAVAESWEINEDQTEYTFTIREASFSNGEPVTADDVVYSLTAMQESPITTYAAPFAAVSSIKATGDREVTVTLSRPSQSFFRGMGGMSGLIQPEASAGSIATKPIGTGPYVLDAYKPNSGLTFSLNKEYWGEEPSLKEVEVKIVPDGTAALNAMRAGEADAMPVITIDLWERLTTQGFDKDFEMVTYPQNGEMLYVAMNSQRPPLDDVEVRRALAQSFDRQQFIDAFNAPWGATATCGYGLSDDPQFTEEGEECPSPFDPDAAKTALQEAGYGGEPLEFASLSDVPDLSLPADLLIPQLEGVGANIERNALELARYSQLIFQGRPPEFDVTVMSDPAPITQFACTDQAKAGWTTYCNPEMTELMEQADAALTTEEHDDLMAQANQALMDDAVIVGLLAKDGVGLIHPDLKGWQEPKIHIDINFANFSW</sequence>
<name>A0A6I3JAG7_9ACTN</name>
<dbReference type="PANTHER" id="PTHR30290">
    <property type="entry name" value="PERIPLASMIC BINDING COMPONENT OF ABC TRANSPORTER"/>
    <property type="match status" value="1"/>
</dbReference>
<dbReference type="Pfam" id="PF00496">
    <property type="entry name" value="SBP_bac_5"/>
    <property type="match status" value="1"/>
</dbReference>
<dbReference type="AlphaFoldDB" id="A0A6I3JAG7"/>
<dbReference type="GO" id="GO:0015833">
    <property type="term" value="P:peptide transport"/>
    <property type="evidence" value="ECO:0007669"/>
    <property type="project" value="TreeGrafter"/>
</dbReference>
<keyword evidence="4" id="KW-0732">Signal</keyword>
<dbReference type="InterPro" id="IPR039424">
    <property type="entry name" value="SBP_5"/>
</dbReference>
<dbReference type="PANTHER" id="PTHR30290:SF10">
    <property type="entry name" value="PERIPLASMIC OLIGOPEPTIDE-BINDING PROTEIN-RELATED"/>
    <property type="match status" value="1"/>
</dbReference>
<keyword evidence="7" id="KW-1185">Reference proteome</keyword>
<evidence type="ECO:0000256" key="3">
    <source>
        <dbReference type="ARBA" id="ARBA00022448"/>
    </source>
</evidence>
<dbReference type="GO" id="GO:0030313">
    <property type="term" value="C:cell envelope"/>
    <property type="evidence" value="ECO:0007669"/>
    <property type="project" value="UniProtKB-SubCell"/>
</dbReference>